<name>A0A0A2XU43_9PAST</name>
<evidence type="ECO:0008006" key="3">
    <source>
        <dbReference type="Google" id="ProtNLM"/>
    </source>
</evidence>
<proteinExistence type="predicted"/>
<comment type="caution">
    <text evidence="1">The sequence shown here is derived from an EMBL/GenBank/DDBJ whole genome shotgun (WGS) entry which is preliminary data.</text>
</comment>
<dbReference type="EMBL" id="JPXS01000011">
    <property type="protein sequence ID" value="KGQ33945.1"/>
    <property type="molecule type" value="Genomic_DNA"/>
</dbReference>
<sequence length="113" mass="13168">MQETLCKALEPLVDGNVFFERIPDTNKIYPAIVYQFIQITPNSALEDGDLDDFDVQIDVYSPQPNDVFRLRKPIFKAIEQAFDYAERISDLSDYESDTKLYRRLISYQIAYGD</sequence>
<evidence type="ECO:0000313" key="2">
    <source>
        <dbReference type="Proteomes" id="UP000030526"/>
    </source>
</evidence>
<protein>
    <recommendedName>
        <fullName evidence="3">DUF3168 domain-containing protein</fullName>
    </recommendedName>
</protein>
<gene>
    <name evidence="1" type="ORF">JP32_01920</name>
</gene>
<dbReference type="Pfam" id="PF11367">
    <property type="entry name" value="Tail_completion_gp17"/>
    <property type="match status" value="1"/>
</dbReference>
<accession>A0A0A2XU43</accession>
<dbReference type="InterPro" id="IPR021508">
    <property type="entry name" value="Gp17-like"/>
</dbReference>
<evidence type="ECO:0000313" key="1">
    <source>
        <dbReference type="EMBL" id="KGQ33945.1"/>
    </source>
</evidence>
<organism evidence="1 2">
    <name type="scientific">Gallibacterium anatis</name>
    <dbReference type="NCBI Taxonomy" id="750"/>
    <lineage>
        <taxon>Bacteria</taxon>
        <taxon>Pseudomonadati</taxon>
        <taxon>Pseudomonadota</taxon>
        <taxon>Gammaproteobacteria</taxon>
        <taxon>Pasteurellales</taxon>
        <taxon>Pasteurellaceae</taxon>
        <taxon>Gallibacterium</taxon>
    </lineage>
</organism>
<dbReference type="AlphaFoldDB" id="A0A0A2XU43"/>
<dbReference type="Proteomes" id="UP000030526">
    <property type="component" value="Unassembled WGS sequence"/>
</dbReference>
<reference evidence="1 2" key="1">
    <citation type="submission" date="2014-08" db="EMBL/GenBank/DDBJ databases">
        <title>Chaperone-usher fimbriae in a diverse selection of Gallibacterium genomes.</title>
        <authorList>
            <person name="Kudirkiene E."/>
            <person name="Bager R.J."/>
            <person name="Johnson T.J."/>
            <person name="Bojesen A.M."/>
        </authorList>
    </citation>
    <scope>NUCLEOTIDE SEQUENCE [LARGE SCALE GENOMIC DNA]</scope>
    <source>
        <strain evidence="1 2">20558/3kl.</strain>
    </source>
</reference>